<dbReference type="Proteomes" id="UP001302126">
    <property type="component" value="Unassembled WGS sequence"/>
</dbReference>
<dbReference type="Pfam" id="PF12298">
    <property type="entry name" value="Bot1p"/>
    <property type="match status" value="1"/>
</dbReference>
<evidence type="ECO:0000313" key="1">
    <source>
        <dbReference type="EMBL" id="KAK4188987.1"/>
    </source>
</evidence>
<dbReference type="AlphaFoldDB" id="A0AAN6WYU3"/>
<dbReference type="InterPro" id="IPR021036">
    <property type="entry name" value="Ribosomal_mS45"/>
</dbReference>
<dbReference type="GO" id="GO:0003735">
    <property type="term" value="F:structural constituent of ribosome"/>
    <property type="evidence" value="ECO:0007669"/>
    <property type="project" value="TreeGrafter"/>
</dbReference>
<accession>A0AAN6WYU3</accession>
<dbReference type="GO" id="GO:0005763">
    <property type="term" value="C:mitochondrial small ribosomal subunit"/>
    <property type="evidence" value="ECO:0007669"/>
    <property type="project" value="TreeGrafter"/>
</dbReference>
<reference evidence="1" key="1">
    <citation type="journal article" date="2023" name="Mol. Phylogenet. Evol.">
        <title>Genome-scale phylogeny and comparative genomics of the fungal order Sordariales.</title>
        <authorList>
            <person name="Hensen N."/>
            <person name="Bonometti L."/>
            <person name="Westerberg I."/>
            <person name="Brannstrom I.O."/>
            <person name="Guillou S."/>
            <person name="Cros-Aarteil S."/>
            <person name="Calhoun S."/>
            <person name="Haridas S."/>
            <person name="Kuo A."/>
            <person name="Mondo S."/>
            <person name="Pangilinan J."/>
            <person name="Riley R."/>
            <person name="LaButti K."/>
            <person name="Andreopoulos B."/>
            <person name="Lipzen A."/>
            <person name="Chen C."/>
            <person name="Yan M."/>
            <person name="Daum C."/>
            <person name="Ng V."/>
            <person name="Clum A."/>
            <person name="Steindorff A."/>
            <person name="Ohm R.A."/>
            <person name="Martin F."/>
            <person name="Silar P."/>
            <person name="Natvig D.O."/>
            <person name="Lalanne C."/>
            <person name="Gautier V."/>
            <person name="Ament-Velasquez S.L."/>
            <person name="Kruys A."/>
            <person name="Hutchinson M.I."/>
            <person name="Powell A.J."/>
            <person name="Barry K."/>
            <person name="Miller A.N."/>
            <person name="Grigoriev I.V."/>
            <person name="Debuchy R."/>
            <person name="Gladieux P."/>
            <person name="Hiltunen Thoren M."/>
            <person name="Johannesson H."/>
        </authorList>
    </citation>
    <scope>NUCLEOTIDE SEQUENCE</scope>
    <source>
        <strain evidence="1">PSN309</strain>
    </source>
</reference>
<organism evidence="1 2">
    <name type="scientific">Podospora australis</name>
    <dbReference type="NCBI Taxonomy" id="1536484"/>
    <lineage>
        <taxon>Eukaryota</taxon>
        <taxon>Fungi</taxon>
        <taxon>Dikarya</taxon>
        <taxon>Ascomycota</taxon>
        <taxon>Pezizomycotina</taxon>
        <taxon>Sordariomycetes</taxon>
        <taxon>Sordariomycetidae</taxon>
        <taxon>Sordariales</taxon>
        <taxon>Podosporaceae</taxon>
        <taxon>Podospora</taxon>
    </lineage>
</organism>
<proteinExistence type="predicted"/>
<keyword evidence="2" id="KW-1185">Reference proteome</keyword>
<dbReference type="PANTHER" id="PTHR28158:SF1">
    <property type="entry name" value="SMALL RIBOSOMAL SUBUNIT PROTEIN MS45"/>
    <property type="match status" value="1"/>
</dbReference>
<reference evidence="1" key="2">
    <citation type="submission" date="2023-05" db="EMBL/GenBank/DDBJ databases">
        <authorList>
            <consortium name="Lawrence Berkeley National Laboratory"/>
            <person name="Steindorff A."/>
            <person name="Hensen N."/>
            <person name="Bonometti L."/>
            <person name="Westerberg I."/>
            <person name="Brannstrom I.O."/>
            <person name="Guillou S."/>
            <person name="Cros-Aarteil S."/>
            <person name="Calhoun S."/>
            <person name="Haridas S."/>
            <person name="Kuo A."/>
            <person name="Mondo S."/>
            <person name="Pangilinan J."/>
            <person name="Riley R."/>
            <person name="Labutti K."/>
            <person name="Andreopoulos B."/>
            <person name="Lipzen A."/>
            <person name="Chen C."/>
            <person name="Yanf M."/>
            <person name="Daum C."/>
            <person name="Ng V."/>
            <person name="Clum A."/>
            <person name="Ohm R."/>
            <person name="Martin F."/>
            <person name="Silar P."/>
            <person name="Natvig D."/>
            <person name="Lalanne C."/>
            <person name="Gautier V."/>
            <person name="Ament-Velasquez S.L."/>
            <person name="Kruys A."/>
            <person name="Hutchinson M.I."/>
            <person name="Powell A.J."/>
            <person name="Barry K."/>
            <person name="Miller A.N."/>
            <person name="Grigoriev I.V."/>
            <person name="Debuchy R."/>
            <person name="Gladieux P."/>
            <person name="Thoren M.H."/>
            <person name="Johannesson H."/>
        </authorList>
    </citation>
    <scope>NUCLEOTIDE SEQUENCE</scope>
    <source>
        <strain evidence="1">PSN309</strain>
    </source>
</reference>
<dbReference type="EMBL" id="MU864381">
    <property type="protein sequence ID" value="KAK4188987.1"/>
    <property type="molecule type" value="Genomic_DNA"/>
</dbReference>
<dbReference type="GO" id="GO:0032543">
    <property type="term" value="P:mitochondrial translation"/>
    <property type="evidence" value="ECO:0007669"/>
    <property type="project" value="TreeGrafter"/>
</dbReference>
<gene>
    <name evidence="1" type="ORF">QBC35DRAFT_381356</name>
</gene>
<evidence type="ECO:0000313" key="2">
    <source>
        <dbReference type="Proteomes" id="UP001302126"/>
    </source>
</evidence>
<dbReference type="PANTHER" id="PTHR28158">
    <property type="entry name" value="37S RIBOSOMAL PROTEIN S35, MITOCHONDRIAL"/>
    <property type="match status" value="1"/>
</dbReference>
<comment type="caution">
    <text evidence="1">The sequence shown here is derived from an EMBL/GenBank/DDBJ whole genome shotgun (WGS) entry which is preliminary data.</text>
</comment>
<name>A0AAN6WYU3_9PEZI</name>
<protein>
    <submittedName>
        <fullName evidence="1">Eukaryotic mitochondrial regulator protein-domain-containing protein</fullName>
    </submittedName>
</protein>
<sequence length="345" mass="39325">MPPRLSSSLCQQQQLLACLEAPLSSSLLGSRRPTIAAAAASLQQCFSHPTTTTTQKSSFSTSQPLERTRPQIRFHNWLKKSGKNHLRHDGDRPKYLYGERPDQPFPLNEHFISEPVLSDDARQRIWDAVMVDGLPLKAVSAQFSVDVRRIAAVLRLLKIQKRQEATGSPFIARPYAKTIMKMLPRAHLVRGEQPFEPINEIHVHSFTTQQIFEPVSETRQFTRADAAKAFGEHILPPDVKLRIPELIDLQKAIQKGVDPAQAEQDFIDKVADHERRFARRQQSLQRKEADNKIHFQAKRCEFRFEKINVDTVGKDGRARGGVGWRYGVPHNDRRRGLIKIPTSVE</sequence>